<dbReference type="Proteomes" id="UP000016660">
    <property type="component" value="Unassembled WGS sequence"/>
</dbReference>
<feature type="transmembrane region" description="Helical" evidence="1">
    <location>
        <begin position="18"/>
        <end position="35"/>
    </location>
</feature>
<dbReference type="RefSeq" id="WP_021669449.1">
    <property type="nucleotide sequence ID" value="NZ_KI259429.1"/>
</dbReference>
<sequence>EEIIIQQTLNNMICKKNILLSLLFFFLGIFCNAMIRMFHEEFYQVVATPYPEQEKIEKCKQQFIKHGGYKNYETIRFYYDGLDVARNEALYFDIIAANRYNILLGFGYTYSFLENILHKHAVMDDNTLFFFNDMLLDYVKRASQTHDMKDHLFGMQMDGRDFYDVQLDSLAND</sequence>
<proteinExistence type="predicted"/>
<gene>
    <name evidence="2" type="ORF">HMPREF0653_01463</name>
</gene>
<dbReference type="EMBL" id="AWUY01000125">
    <property type="protein sequence ID" value="ERJ76443.1"/>
    <property type="molecule type" value="Genomic_DNA"/>
</dbReference>
<keyword evidence="1" id="KW-0472">Membrane</keyword>
<comment type="caution">
    <text evidence="2">The sequence shown here is derived from an EMBL/GenBank/DDBJ whole genome shotgun (WGS) entry which is preliminary data.</text>
</comment>
<protein>
    <submittedName>
        <fullName evidence="2">Uncharacterized protein</fullName>
    </submittedName>
</protein>
<evidence type="ECO:0000256" key="1">
    <source>
        <dbReference type="SAM" id="Phobius"/>
    </source>
</evidence>
<reference evidence="2 3" key="1">
    <citation type="submission" date="2013-06" db="EMBL/GenBank/DDBJ databases">
        <authorList>
            <person name="Weinstock G."/>
            <person name="Sodergren E."/>
            <person name="Lobos E.A."/>
            <person name="Fulton L."/>
            <person name="Fulton R."/>
            <person name="Courtney L."/>
            <person name="Fronick C."/>
            <person name="O'Laughlin M."/>
            <person name="Godfrey J."/>
            <person name="Wilson R.M."/>
            <person name="Miner T."/>
            <person name="Farmer C."/>
            <person name="Delehaunty K."/>
            <person name="Cordes M."/>
            <person name="Minx P."/>
            <person name="Tomlinson C."/>
            <person name="Chen J."/>
            <person name="Wollam A."/>
            <person name="Pepin K.H."/>
            <person name="Bhonagiri V."/>
            <person name="Zhang X."/>
            <person name="Warren W."/>
            <person name="Mitreva M."/>
            <person name="Mardis E.R."/>
            <person name="Wilson R.K."/>
        </authorList>
    </citation>
    <scope>NUCLEOTIDE SEQUENCE [LARGE SCALE GENOMIC DNA]</scope>
    <source>
        <strain evidence="2 3">ATCC 29426</strain>
    </source>
</reference>
<keyword evidence="1" id="KW-0812">Transmembrane</keyword>
<feature type="non-terminal residue" evidence="2">
    <location>
        <position position="1"/>
    </location>
</feature>
<keyword evidence="3" id="KW-1185">Reference proteome</keyword>
<keyword evidence="1" id="KW-1133">Transmembrane helix</keyword>
<accession>A0ABN0NRU5</accession>
<organism evidence="2 3">
    <name type="scientific">Prevotella disiens JCM 6334 = ATCC 29426</name>
    <dbReference type="NCBI Taxonomy" id="1235811"/>
    <lineage>
        <taxon>Bacteria</taxon>
        <taxon>Pseudomonadati</taxon>
        <taxon>Bacteroidota</taxon>
        <taxon>Bacteroidia</taxon>
        <taxon>Bacteroidales</taxon>
        <taxon>Prevotellaceae</taxon>
        <taxon>Prevotella</taxon>
    </lineage>
</organism>
<name>A0ABN0NRU5_9BACT</name>
<evidence type="ECO:0000313" key="3">
    <source>
        <dbReference type="Proteomes" id="UP000016660"/>
    </source>
</evidence>
<evidence type="ECO:0000313" key="2">
    <source>
        <dbReference type="EMBL" id="ERJ76443.1"/>
    </source>
</evidence>